<dbReference type="GO" id="GO:0005886">
    <property type="term" value="C:plasma membrane"/>
    <property type="evidence" value="ECO:0007669"/>
    <property type="project" value="UniProtKB-SubCell"/>
</dbReference>
<feature type="transmembrane region" description="Helical" evidence="8">
    <location>
        <begin position="235"/>
        <end position="252"/>
    </location>
</feature>
<dbReference type="CDD" id="cd06550">
    <property type="entry name" value="TM_ABC_iron-siderophores_like"/>
    <property type="match status" value="1"/>
</dbReference>
<dbReference type="GO" id="GO:0033214">
    <property type="term" value="P:siderophore-iron import into cell"/>
    <property type="evidence" value="ECO:0007669"/>
    <property type="project" value="TreeGrafter"/>
</dbReference>
<evidence type="ECO:0000256" key="7">
    <source>
        <dbReference type="ARBA" id="ARBA00023136"/>
    </source>
</evidence>
<evidence type="ECO:0000256" key="1">
    <source>
        <dbReference type="ARBA" id="ARBA00004651"/>
    </source>
</evidence>
<evidence type="ECO:0000256" key="8">
    <source>
        <dbReference type="SAM" id="Phobius"/>
    </source>
</evidence>
<name>A0A085JGB8_9GAMM</name>
<evidence type="ECO:0000256" key="5">
    <source>
        <dbReference type="ARBA" id="ARBA00022692"/>
    </source>
</evidence>
<reference evidence="9 10" key="1">
    <citation type="submission" date="2014-05" db="EMBL/GenBank/DDBJ databases">
        <title>ATOL: Assembling a taxonomically balanced genome-scale reconstruction of the evolutionary history of the Enterobacteriaceae.</title>
        <authorList>
            <person name="Plunkett G.III."/>
            <person name="Neeno-Eckwall E.C."/>
            <person name="Glasner J.D."/>
            <person name="Perna N.T."/>
        </authorList>
    </citation>
    <scope>NUCLEOTIDE SEQUENCE [LARGE SCALE GENOMIC DNA]</scope>
    <source>
        <strain evidence="9 10">ATCC 33301</strain>
    </source>
</reference>
<comment type="similarity">
    <text evidence="2">Belongs to the binding-protein-dependent transport system permease family. FecCD subfamily.</text>
</comment>
<feature type="transmembrane region" description="Helical" evidence="8">
    <location>
        <begin position="207"/>
        <end position="228"/>
    </location>
</feature>
<comment type="caution">
    <text evidence="9">The sequence shown here is derived from an EMBL/GenBank/DDBJ whole genome shotgun (WGS) entry which is preliminary data.</text>
</comment>
<feature type="transmembrane region" description="Helical" evidence="8">
    <location>
        <begin position="166"/>
        <end position="187"/>
    </location>
</feature>
<comment type="subcellular location">
    <subcellularLocation>
        <location evidence="1">Cell membrane</location>
        <topology evidence="1">Multi-pass membrane protein</topology>
    </subcellularLocation>
</comment>
<keyword evidence="3" id="KW-0813">Transport</keyword>
<evidence type="ECO:0000256" key="3">
    <source>
        <dbReference type="ARBA" id="ARBA00022448"/>
    </source>
</evidence>
<dbReference type="OrthoDB" id="9055647at2"/>
<dbReference type="FunFam" id="1.10.3470.10:FF:000001">
    <property type="entry name" value="Vitamin B12 ABC transporter permease BtuC"/>
    <property type="match status" value="1"/>
</dbReference>
<protein>
    <submittedName>
        <fullName evidence="9">Putative permease component of an ABC superfamily ferrichrome transporter</fullName>
    </submittedName>
</protein>
<gene>
    <name evidence="9" type="ORF">GTPT_1853</name>
</gene>
<feature type="transmembrane region" description="Helical" evidence="8">
    <location>
        <begin position="137"/>
        <end position="157"/>
    </location>
</feature>
<dbReference type="eggNOG" id="COG0609">
    <property type="taxonomic scope" value="Bacteria"/>
</dbReference>
<evidence type="ECO:0000313" key="10">
    <source>
        <dbReference type="Proteomes" id="UP000028602"/>
    </source>
</evidence>
<keyword evidence="10" id="KW-1185">Reference proteome</keyword>
<dbReference type="InterPro" id="IPR000522">
    <property type="entry name" value="ABC_transptr_permease_BtuC"/>
</dbReference>
<keyword evidence="6 8" id="KW-1133">Transmembrane helix</keyword>
<dbReference type="AlphaFoldDB" id="A0A085JGB8"/>
<dbReference type="EMBL" id="JMPR01000031">
    <property type="protein sequence ID" value="KFD19514.1"/>
    <property type="molecule type" value="Genomic_DNA"/>
</dbReference>
<evidence type="ECO:0000313" key="9">
    <source>
        <dbReference type="EMBL" id="KFD19514.1"/>
    </source>
</evidence>
<organism evidence="9 10">
    <name type="scientific">Tatumella ptyseos ATCC 33301</name>
    <dbReference type="NCBI Taxonomy" id="1005995"/>
    <lineage>
        <taxon>Bacteria</taxon>
        <taxon>Pseudomonadati</taxon>
        <taxon>Pseudomonadota</taxon>
        <taxon>Gammaproteobacteria</taxon>
        <taxon>Enterobacterales</taxon>
        <taxon>Erwiniaceae</taxon>
        <taxon>Tatumella</taxon>
    </lineage>
</organism>
<dbReference type="Pfam" id="PF01032">
    <property type="entry name" value="FecCD"/>
    <property type="match status" value="1"/>
</dbReference>
<feature type="transmembrane region" description="Helical" evidence="8">
    <location>
        <begin position="258"/>
        <end position="283"/>
    </location>
</feature>
<dbReference type="Gene3D" id="1.10.3470.10">
    <property type="entry name" value="ABC transporter involved in vitamin B12 uptake, BtuC"/>
    <property type="match status" value="1"/>
</dbReference>
<evidence type="ECO:0000256" key="4">
    <source>
        <dbReference type="ARBA" id="ARBA00022475"/>
    </source>
</evidence>
<sequence length="350" mass="37146">MSPLLRAVGWKALRQGRWSVLLRPATLVRLALFLLLILLLLVFGISHGSLQVPVSGVARALFYPQEVHDPSLFIVRGVRLPRLLMAVTVGAMLGMAGAAMQSITRNGLADPGLLGVKEGASIVVLTQILFFPALGMLWQPVTGMAGGLLVSALVVLLGRDFSRPRFILIGIGISWIFAAAIGVFMTTADVRQVQTVMLWMAGSLNTVSWPLLLISLCWGIPAILLLFLTARASDIALLGNAAATGLGVRLSQLTLLRFIAPVILTATCISCVGSIGFVGLMAPHLSRMLFRGGQSALLSGSAVCGGVLVLLADNVGRLAFAPLQLPAGIVISLLGGPFFLLLLWQRRDKF</sequence>
<accession>A0A085JGB8</accession>
<proteinExistence type="inferred from homology"/>
<dbReference type="SUPFAM" id="SSF81345">
    <property type="entry name" value="ABC transporter involved in vitamin B12 uptake, BtuC"/>
    <property type="match status" value="1"/>
</dbReference>
<evidence type="ECO:0000256" key="2">
    <source>
        <dbReference type="ARBA" id="ARBA00007935"/>
    </source>
</evidence>
<dbReference type="InterPro" id="IPR037294">
    <property type="entry name" value="ABC_BtuC-like"/>
</dbReference>
<keyword evidence="7 8" id="KW-0472">Membrane</keyword>
<keyword evidence="4" id="KW-1003">Cell membrane</keyword>
<evidence type="ECO:0000256" key="6">
    <source>
        <dbReference type="ARBA" id="ARBA00022989"/>
    </source>
</evidence>
<keyword evidence="5 8" id="KW-0812">Transmembrane</keyword>
<dbReference type="GO" id="GO:0022857">
    <property type="term" value="F:transmembrane transporter activity"/>
    <property type="evidence" value="ECO:0007669"/>
    <property type="project" value="InterPro"/>
</dbReference>
<dbReference type="RefSeq" id="WP_029990471.1">
    <property type="nucleotide sequence ID" value="NZ_ATMJ01000026.1"/>
</dbReference>
<dbReference type="PANTHER" id="PTHR30472">
    <property type="entry name" value="FERRIC ENTEROBACTIN TRANSPORT SYSTEM PERMEASE PROTEIN"/>
    <property type="match status" value="1"/>
</dbReference>
<feature type="transmembrane region" description="Helical" evidence="8">
    <location>
        <begin position="84"/>
        <end position="100"/>
    </location>
</feature>
<feature type="transmembrane region" description="Helical" evidence="8">
    <location>
        <begin position="295"/>
        <end position="312"/>
    </location>
</feature>
<dbReference type="Proteomes" id="UP000028602">
    <property type="component" value="Unassembled WGS sequence"/>
</dbReference>
<dbReference type="PANTHER" id="PTHR30472:SF24">
    <property type="entry name" value="FERRIC ENTEROBACTIN TRANSPORT SYSTEM PERMEASE PROTEIN FEPG"/>
    <property type="match status" value="1"/>
</dbReference>
<feature type="transmembrane region" description="Helical" evidence="8">
    <location>
        <begin position="324"/>
        <end position="344"/>
    </location>
</feature>